<dbReference type="EMBL" id="CAJOBI010370557">
    <property type="protein sequence ID" value="CAF5229475.1"/>
    <property type="molecule type" value="Genomic_DNA"/>
</dbReference>
<dbReference type="InterPro" id="IPR003961">
    <property type="entry name" value="FN3_dom"/>
</dbReference>
<feature type="region of interest" description="Disordered" evidence="2">
    <location>
        <begin position="80"/>
        <end position="118"/>
    </location>
</feature>
<feature type="region of interest" description="Disordered" evidence="2">
    <location>
        <begin position="1"/>
        <end position="33"/>
    </location>
</feature>
<dbReference type="CDD" id="cd00063">
    <property type="entry name" value="FN3"/>
    <property type="match status" value="1"/>
</dbReference>
<feature type="compositionally biased region" description="Basic and acidic residues" evidence="2">
    <location>
        <begin position="109"/>
        <end position="118"/>
    </location>
</feature>
<feature type="domain" description="Fibronectin type-III" evidence="3">
    <location>
        <begin position="8"/>
        <end position="101"/>
    </location>
</feature>
<dbReference type="AlphaFoldDB" id="A0A8S3KHX0"/>
<dbReference type="PANTHER" id="PTHR13817">
    <property type="entry name" value="TITIN"/>
    <property type="match status" value="1"/>
</dbReference>
<feature type="compositionally biased region" description="Polar residues" evidence="2">
    <location>
        <begin position="90"/>
        <end position="101"/>
    </location>
</feature>
<dbReference type="SUPFAM" id="SSF49265">
    <property type="entry name" value="Fibronectin type III"/>
    <property type="match status" value="1"/>
</dbReference>
<dbReference type="InterPro" id="IPR050964">
    <property type="entry name" value="Striated_Muscle_Regulatory"/>
</dbReference>
<dbReference type="PANTHER" id="PTHR13817:SF166">
    <property type="entry name" value="NEURONAL IGCAM-RELATED"/>
    <property type="match status" value="1"/>
</dbReference>
<comment type="caution">
    <text evidence="4">The sequence shown here is derived from an EMBL/GenBank/DDBJ whole genome shotgun (WGS) entry which is preliminary data.</text>
</comment>
<protein>
    <recommendedName>
        <fullName evidence="3">Fibronectin type-III domain-containing protein</fullName>
    </recommendedName>
</protein>
<evidence type="ECO:0000313" key="5">
    <source>
        <dbReference type="Proteomes" id="UP000676336"/>
    </source>
</evidence>
<accession>A0A8S3KHX0</accession>
<feature type="non-terminal residue" evidence="4">
    <location>
        <position position="118"/>
    </location>
</feature>
<dbReference type="Gene3D" id="2.60.40.10">
    <property type="entry name" value="Immunoglobulins"/>
    <property type="match status" value="1"/>
</dbReference>
<evidence type="ECO:0000259" key="3">
    <source>
        <dbReference type="PROSITE" id="PS50853"/>
    </source>
</evidence>
<dbReference type="InterPro" id="IPR013783">
    <property type="entry name" value="Ig-like_fold"/>
</dbReference>
<proteinExistence type="predicted"/>
<keyword evidence="1" id="KW-0677">Repeat</keyword>
<dbReference type="SMART" id="SM00060">
    <property type="entry name" value="FN3"/>
    <property type="match status" value="1"/>
</dbReference>
<dbReference type="Pfam" id="PF00041">
    <property type="entry name" value="fn3"/>
    <property type="match status" value="1"/>
</dbReference>
<evidence type="ECO:0000256" key="2">
    <source>
        <dbReference type="SAM" id="MobiDB-lite"/>
    </source>
</evidence>
<reference evidence="4" key="1">
    <citation type="submission" date="2021-02" db="EMBL/GenBank/DDBJ databases">
        <authorList>
            <person name="Nowell W R."/>
        </authorList>
    </citation>
    <scope>NUCLEOTIDE SEQUENCE</scope>
</reference>
<name>A0A8S3KHX0_9BILA</name>
<feature type="non-terminal residue" evidence="4">
    <location>
        <position position="1"/>
    </location>
</feature>
<gene>
    <name evidence="4" type="ORF">SMN809_LOCUS86395</name>
</gene>
<evidence type="ECO:0000313" key="4">
    <source>
        <dbReference type="EMBL" id="CAF5229475.1"/>
    </source>
</evidence>
<dbReference type="FunFam" id="2.60.40.10:FF:000160">
    <property type="entry name" value="Titin a"/>
    <property type="match status" value="1"/>
</dbReference>
<dbReference type="InterPro" id="IPR036116">
    <property type="entry name" value="FN3_sf"/>
</dbReference>
<evidence type="ECO:0000256" key="1">
    <source>
        <dbReference type="ARBA" id="ARBA00022737"/>
    </source>
</evidence>
<sequence>INIDAPDAPSSPQVTEVTDDSIGLSWHAPENDGGSFIKNYIVEKLDPETGKWVKAAISRSPRCTVQNLTPNKPYQFRVLAENSHGAGEPSQPSKPVQTTDSEANRRKRLGNDDDASRQ</sequence>
<dbReference type="Proteomes" id="UP000676336">
    <property type="component" value="Unassembled WGS sequence"/>
</dbReference>
<dbReference type="PRINTS" id="PR00014">
    <property type="entry name" value="FNTYPEIII"/>
</dbReference>
<organism evidence="4 5">
    <name type="scientific">Rotaria magnacalcarata</name>
    <dbReference type="NCBI Taxonomy" id="392030"/>
    <lineage>
        <taxon>Eukaryota</taxon>
        <taxon>Metazoa</taxon>
        <taxon>Spiralia</taxon>
        <taxon>Gnathifera</taxon>
        <taxon>Rotifera</taxon>
        <taxon>Eurotatoria</taxon>
        <taxon>Bdelloidea</taxon>
        <taxon>Philodinida</taxon>
        <taxon>Philodinidae</taxon>
        <taxon>Rotaria</taxon>
    </lineage>
</organism>
<dbReference type="PROSITE" id="PS50853">
    <property type="entry name" value="FN3"/>
    <property type="match status" value="1"/>
</dbReference>